<dbReference type="Pfam" id="PF13359">
    <property type="entry name" value="DDE_Tnp_4"/>
    <property type="match status" value="1"/>
</dbReference>
<comment type="similarity">
    <text evidence="3">Belongs to the HARBI1 family.</text>
</comment>
<feature type="compositionally biased region" description="Acidic residues" evidence="8">
    <location>
        <begin position="20"/>
        <end position="37"/>
    </location>
</feature>
<feature type="region of interest" description="Disordered" evidence="8">
    <location>
        <begin position="15"/>
        <end position="37"/>
    </location>
</feature>
<feature type="domain" description="DDE Tnp4" evidence="9">
    <location>
        <begin position="192"/>
        <end position="348"/>
    </location>
</feature>
<dbReference type="PANTHER" id="PTHR22930">
    <property type="match status" value="1"/>
</dbReference>
<comment type="cofactor">
    <cofactor evidence="1">
        <name>a divalent metal cation</name>
        <dbReference type="ChEBI" id="CHEBI:60240"/>
    </cofactor>
</comment>
<dbReference type="InParanoid" id="A0A6P8YBR6"/>
<keyword evidence="10" id="KW-1185">Reference proteome</keyword>
<dbReference type="InterPro" id="IPR045249">
    <property type="entry name" value="HARBI1-like"/>
</dbReference>
<dbReference type="InterPro" id="IPR027806">
    <property type="entry name" value="HARBI1_dom"/>
</dbReference>
<evidence type="ECO:0000256" key="8">
    <source>
        <dbReference type="SAM" id="MobiDB-lite"/>
    </source>
</evidence>
<dbReference type="GO" id="GO:0016787">
    <property type="term" value="F:hydrolase activity"/>
    <property type="evidence" value="ECO:0007669"/>
    <property type="project" value="UniProtKB-KW"/>
</dbReference>
<dbReference type="GO" id="GO:0046872">
    <property type="term" value="F:metal ion binding"/>
    <property type="evidence" value="ECO:0007669"/>
    <property type="project" value="UniProtKB-KW"/>
</dbReference>
<evidence type="ECO:0000256" key="7">
    <source>
        <dbReference type="ARBA" id="ARBA00023242"/>
    </source>
</evidence>
<organism evidence="11">
    <name type="scientific">Thrips palmi</name>
    <name type="common">Melon thrips</name>
    <dbReference type="NCBI Taxonomy" id="161013"/>
    <lineage>
        <taxon>Eukaryota</taxon>
        <taxon>Metazoa</taxon>
        <taxon>Ecdysozoa</taxon>
        <taxon>Arthropoda</taxon>
        <taxon>Hexapoda</taxon>
        <taxon>Insecta</taxon>
        <taxon>Pterygota</taxon>
        <taxon>Neoptera</taxon>
        <taxon>Paraneoptera</taxon>
        <taxon>Thysanoptera</taxon>
        <taxon>Terebrantia</taxon>
        <taxon>Thripoidea</taxon>
        <taxon>Thripidae</taxon>
        <taxon>Thrips</taxon>
    </lineage>
</organism>
<dbReference type="RefSeq" id="XP_034234245.1">
    <property type="nucleotide sequence ID" value="XM_034378354.1"/>
</dbReference>
<evidence type="ECO:0000256" key="6">
    <source>
        <dbReference type="ARBA" id="ARBA00022801"/>
    </source>
</evidence>
<dbReference type="Proteomes" id="UP000515158">
    <property type="component" value="Unplaced"/>
</dbReference>
<dbReference type="OrthoDB" id="2668416at2759"/>
<evidence type="ECO:0000256" key="2">
    <source>
        <dbReference type="ARBA" id="ARBA00004123"/>
    </source>
</evidence>
<sequence length="601" mass="67179">MDPKSIALLQIIREVTESSSSEEDIEDQDSSSSSEDEASTLKALAGAICLTKKRGPLNKRPQIEGYVENIVPKYTDAEFKSHFRLLPATFEYVLELIGPRLHRVGSTGRPQTPARTQLLMALWMMATPNSYRSVHSRFNVGKATSIRIMRRVSKALHEIAPRFIQWPQGERAARVTTDFEKHSAFPGAIGAIDGTHVEIKQPQDDQHQAYVNRKGYPSIQIQAVCTHDLQFTSVYAGHAGSVHDARVFRLSPVAQYVTNPDVYFPNDSHLIGDAAYGIHPHIMVPFKDDGHLTARQKNFNFCLSSARVSIERAFGVWKGRWRSVLECFPMVKIENIPEYLVATMVLHNICIMRNDLIEYQEMPEDLLERGILLGDRKIEGKFSQLKFIGKLGAELHDTGLDINSTSFTVIALQVHCGLVHVHVTQRMANPMNSQCKCCIVLLGTKPKFIGKQGAELHDMGVDINSTSITVIALHVHCGLVHVHVTLRIANPMNSQCKCCIVLIGTKVKHNTKLTDYREFRIIKISKLNTITDFHSPSSLGSKVQSYMTQGLDINSTSFTVIALHVHCGLVHVHVTQRMANPMNLQCKSCIVLINLGTTRVH</sequence>
<dbReference type="GeneID" id="117641206"/>
<dbReference type="AlphaFoldDB" id="A0A6P8YBR6"/>
<evidence type="ECO:0000313" key="11">
    <source>
        <dbReference type="RefSeq" id="XP_034234245.1"/>
    </source>
</evidence>
<name>A0A6P8YBR6_THRPL</name>
<dbReference type="GO" id="GO:0005634">
    <property type="term" value="C:nucleus"/>
    <property type="evidence" value="ECO:0007669"/>
    <property type="project" value="UniProtKB-SubCell"/>
</dbReference>
<accession>A0A6P8YBR6</accession>
<keyword evidence="5" id="KW-0479">Metal-binding</keyword>
<proteinExistence type="inferred from homology"/>
<reference evidence="11" key="1">
    <citation type="submission" date="2025-08" db="UniProtKB">
        <authorList>
            <consortium name="RefSeq"/>
        </authorList>
    </citation>
    <scope>IDENTIFICATION</scope>
    <source>
        <tissue evidence="11">Total insect</tissue>
    </source>
</reference>
<keyword evidence="7" id="KW-0539">Nucleus</keyword>
<keyword evidence="4" id="KW-0540">Nuclease</keyword>
<evidence type="ECO:0000256" key="4">
    <source>
        <dbReference type="ARBA" id="ARBA00022722"/>
    </source>
</evidence>
<gene>
    <name evidence="11" type="primary">LOC117641206</name>
</gene>
<evidence type="ECO:0000313" key="10">
    <source>
        <dbReference type="Proteomes" id="UP000515158"/>
    </source>
</evidence>
<keyword evidence="6" id="KW-0378">Hydrolase</keyword>
<dbReference type="KEGG" id="tpal:117641206"/>
<evidence type="ECO:0000256" key="5">
    <source>
        <dbReference type="ARBA" id="ARBA00022723"/>
    </source>
</evidence>
<dbReference type="GO" id="GO:0004518">
    <property type="term" value="F:nuclease activity"/>
    <property type="evidence" value="ECO:0007669"/>
    <property type="project" value="UniProtKB-KW"/>
</dbReference>
<comment type="subcellular location">
    <subcellularLocation>
        <location evidence="2">Nucleus</location>
    </subcellularLocation>
</comment>
<protein>
    <submittedName>
        <fullName evidence="11">Uncharacterized protein LOC117641206</fullName>
    </submittedName>
</protein>
<evidence type="ECO:0000256" key="1">
    <source>
        <dbReference type="ARBA" id="ARBA00001968"/>
    </source>
</evidence>
<evidence type="ECO:0000259" key="9">
    <source>
        <dbReference type="Pfam" id="PF13359"/>
    </source>
</evidence>
<evidence type="ECO:0000256" key="3">
    <source>
        <dbReference type="ARBA" id="ARBA00006958"/>
    </source>
</evidence>
<dbReference type="PANTHER" id="PTHR22930:SF85">
    <property type="entry name" value="GH03217P-RELATED"/>
    <property type="match status" value="1"/>
</dbReference>